<dbReference type="Proteomes" id="UP001596106">
    <property type="component" value="Unassembled WGS sequence"/>
</dbReference>
<protein>
    <recommendedName>
        <fullName evidence="2">Phosphoesterase</fullName>
        <ecNumber evidence="2">3.1.4.-</ecNumber>
    </recommendedName>
</protein>
<dbReference type="RefSeq" id="WP_379844162.1">
    <property type="nucleotide sequence ID" value="NZ_JBHSMA010000002.1"/>
</dbReference>
<evidence type="ECO:0000256" key="2">
    <source>
        <dbReference type="RuleBase" id="RU362039"/>
    </source>
</evidence>
<dbReference type="InterPro" id="IPR000979">
    <property type="entry name" value="Phosphodiesterase_MJ0936/Vps29"/>
</dbReference>
<organism evidence="4 5">
    <name type="scientific">Larkinella bovis</name>
    <dbReference type="NCBI Taxonomy" id="683041"/>
    <lineage>
        <taxon>Bacteria</taxon>
        <taxon>Pseudomonadati</taxon>
        <taxon>Bacteroidota</taxon>
        <taxon>Cytophagia</taxon>
        <taxon>Cytophagales</taxon>
        <taxon>Spirosomataceae</taxon>
        <taxon>Larkinella</taxon>
    </lineage>
</organism>
<gene>
    <name evidence="4" type="ORF">ACFPMF_10510</name>
</gene>
<dbReference type="SUPFAM" id="SSF56300">
    <property type="entry name" value="Metallo-dependent phosphatases"/>
    <property type="match status" value="1"/>
</dbReference>
<feature type="domain" description="Calcineurin-like phosphoesterase" evidence="3">
    <location>
        <begin position="3"/>
        <end position="150"/>
    </location>
</feature>
<reference evidence="5" key="1">
    <citation type="journal article" date="2019" name="Int. J. Syst. Evol. Microbiol.">
        <title>The Global Catalogue of Microorganisms (GCM) 10K type strain sequencing project: providing services to taxonomists for standard genome sequencing and annotation.</title>
        <authorList>
            <consortium name="The Broad Institute Genomics Platform"/>
            <consortium name="The Broad Institute Genome Sequencing Center for Infectious Disease"/>
            <person name="Wu L."/>
            <person name="Ma J."/>
        </authorList>
    </citation>
    <scope>NUCLEOTIDE SEQUENCE [LARGE SCALE GENOMIC DNA]</scope>
    <source>
        <strain evidence="5">CCUG 55250</strain>
    </source>
</reference>
<evidence type="ECO:0000313" key="4">
    <source>
        <dbReference type="EMBL" id="MFC5409741.1"/>
    </source>
</evidence>
<dbReference type="EMBL" id="JBHSMA010000002">
    <property type="protein sequence ID" value="MFC5409741.1"/>
    <property type="molecule type" value="Genomic_DNA"/>
</dbReference>
<dbReference type="NCBIfam" id="TIGR00040">
    <property type="entry name" value="yfcE"/>
    <property type="match status" value="1"/>
</dbReference>
<evidence type="ECO:0000256" key="1">
    <source>
        <dbReference type="ARBA" id="ARBA00008950"/>
    </source>
</evidence>
<accession>A0ABW0IBL3</accession>
<comment type="similarity">
    <text evidence="1 2">Belongs to the metallophosphoesterase superfamily. YfcE family.</text>
</comment>
<proteinExistence type="inferred from homology"/>
<dbReference type="Gene3D" id="3.60.21.10">
    <property type="match status" value="1"/>
</dbReference>
<evidence type="ECO:0000259" key="3">
    <source>
        <dbReference type="Pfam" id="PF12850"/>
    </source>
</evidence>
<comment type="cofactor">
    <cofactor evidence="2">
        <name>a divalent metal cation</name>
        <dbReference type="ChEBI" id="CHEBI:60240"/>
    </cofactor>
</comment>
<comment type="caution">
    <text evidence="4">The sequence shown here is derived from an EMBL/GenBank/DDBJ whole genome shotgun (WGS) entry which is preliminary data.</text>
</comment>
<dbReference type="InterPro" id="IPR029052">
    <property type="entry name" value="Metallo-depent_PP-like"/>
</dbReference>
<evidence type="ECO:0000313" key="5">
    <source>
        <dbReference type="Proteomes" id="UP001596106"/>
    </source>
</evidence>
<dbReference type="EC" id="3.1.4.-" evidence="2"/>
<name>A0ABW0IBL3_9BACT</name>
<sequence length="166" mass="18716">MTRIGLLSDTHGFLDPTIFTHFAPCDEIWHAGDIGSLEIVDQLRAFKPLRAVHGNIDNHLISRECPEHQRFELEGLSVWMTHITGSPPRYNPIIRPQLVLHPPQILVCGHSHILKVVRDSKMNNLLYINPGAAGKHGFHAVRTCLRFSLDAGKVMDMEVIELGARY</sequence>
<dbReference type="Pfam" id="PF12850">
    <property type="entry name" value="Metallophos_2"/>
    <property type="match status" value="1"/>
</dbReference>
<keyword evidence="5" id="KW-1185">Reference proteome</keyword>
<keyword evidence="2" id="KW-0479">Metal-binding</keyword>
<dbReference type="InterPro" id="IPR024654">
    <property type="entry name" value="Calcineurin-like_PHP_lpxH"/>
</dbReference>